<dbReference type="InterPro" id="IPR005144">
    <property type="entry name" value="ATP-cone_dom"/>
</dbReference>
<proteinExistence type="predicted"/>
<evidence type="ECO:0000256" key="1">
    <source>
        <dbReference type="ARBA" id="ARBA00022741"/>
    </source>
</evidence>
<evidence type="ECO:0000256" key="3">
    <source>
        <dbReference type="PROSITE-ProRule" id="PRU00492"/>
    </source>
</evidence>
<dbReference type="GO" id="GO:0006260">
    <property type="term" value="P:DNA replication"/>
    <property type="evidence" value="ECO:0007669"/>
    <property type="project" value="InterPro"/>
</dbReference>
<dbReference type="Gene3D" id="3.20.70.20">
    <property type="match status" value="1"/>
</dbReference>
<dbReference type="GO" id="GO:0005524">
    <property type="term" value="F:ATP binding"/>
    <property type="evidence" value="ECO:0007669"/>
    <property type="project" value="UniProtKB-UniRule"/>
</dbReference>
<name>A0A0B5GYS8_9CAUD</name>
<reference evidence="5 6" key="1">
    <citation type="submission" date="2014-12" db="EMBL/GenBank/DDBJ databases">
        <title>Complete genome sequences of three Vibrio cholerae specific bacteriophages.</title>
        <authorList>
            <person name="Bhandare S.G."/>
            <person name="Warry A."/>
            <person name="Emes R.D."/>
            <person name="Hooton S.P.T."/>
            <person name="Barrow P.A."/>
            <person name="Atterbury R.J."/>
        </authorList>
    </citation>
    <scope>NUCLEOTIDE SEQUENCE [LARGE SCALE GENOMIC DNA]</scope>
</reference>
<keyword evidence="6" id="KW-1185">Reference proteome</keyword>
<dbReference type="PANTHER" id="PTHR21075">
    <property type="entry name" value="ANAEROBIC RIBONUCLEOSIDE-TRIPHOSPHATE REDUCTASE"/>
    <property type="match status" value="1"/>
</dbReference>
<dbReference type="Proteomes" id="UP000031804">
    <property type="component" value="Segment"/>
</dbReference>
<dbReference type="RefSeq" id="YP_009207559.1">
    <property type="nucleotide sequence ID" value="NC_028895.1"/>
</dbReference>
<evidence type="ECO:0000313" key="5">
    <source>
        <dbReference type="EMBL" id="AJF40861.1"/>
    </source>
</evidence>
<dbReference type="OrthoDB" id="23208at10239"/>
<keyword evidence="2 3" id="KW-0067">ATP-binding</keyword>
<protein>
    <recommendedName>
        <fullName evidence="4">ATP-cone domain-containing protein</fullName>
    </recommendedName>
</protein>
<organism evidence="5 6">
    <name type="scientific">Vibrio phage phi 3</name>
    <dbReference type="NCBI Taxonomy" id="1589298"/>
    <lineage>
        <taxon>Viruses</taxon>
        <taxon>Duplodnaviria</taxon>
        <taxon>Heunggongvirae</taxon>
        <taxon>Uroviricota</taxon>
        <taxon>Caudoviricetes</taxon>
        <taxon>Demerecviridae</taxon>
        <taxon>Ermolyevavirinae</taxon>
        <taxon>Jesfedecavirus</taxon>
        <taxon>Jesfedecavirus phi3</taxon>
    </lineage>
</organism>
<dbReference type="GeneID" id="26634072"/>
<evidence type="ECO:0000313" key="6">
    <source>
        <dbReference type="Proteomes" id="UP000031804"/>
    </source>
</evidence>
<dbReference type="SUPFAM" id="SSF51998">
    <property type="entry name" value="PFL-like glycyl radical enzymes"/>
    <property type="match status" value="1"/>
</dbReference>
<dbReference type="KEGG" id="vg:26634072"/>
<gene>
    <name evidence="5" type="ORF">SBVP3_0094</name>
</gene>
<keyword evidence="1 3" id="KW-0547">Nucleotide-binding</keyword>
<sequence>MLVIKKDNTRQALIPDKIFEAVFMAASDADFEYNEANQVAEDVTTLVVNKLLSSNKSSVTIFEIEELIEDTLMSSCWKQVARKFIEYSHDRQQARDLRSSLHQNIIGLVNQTNPDLLHENANKESALFHVQRDLLAGEISRHYALNYLLPRETAREHIAGNIHFHDLDYSPMMGLTNCCLVDLKGMLERGFKMGNARIEPPKSIQTAATVVSQVAAAVASQQFGGTSFDRLDEVLAPYVARTFKKEYKRAMNMYRRFTGTDVVVDPLALSVIESEAKIATKKAVMDACQTLEYQVNTIYCTNGQTPFLTFGFGLGETWEAKLIQEGILRTRIQGLGEDKITPVFPKLVFTLKKGLNLDKEDPNYDIKVLALECASKRMYPKNYWGF</sequence>
<dbReference type="PROSITE" id="PS51161">
    <property type="entry name" value="ATP_CONE"/>
    <property type="match status" value="1"/>
</dbReference>
<dbReference type="GO" id="GO:0008998">
    <property type="term" value="F:ribonucleoside-triphosphate reductase (thioredoxin) activity"/>
    <property type="evidence" value="ECO:0007669"/>
    <property type="project" value="InterPro"/>
</dbReference>
<evidence type="ECO:0000259" key="4">
    <source>
        <dbReference type="PROSITE" id="PS51161"/>
    </source>
</evidence>
<dbReference type="EMBL" id="KP280063">
    <property type="protein sequence ID" value="AJF40861.1"/>
    <property type="molecule type" value="Genomic_DNA"/>
</dbReference>
<evidence type="ECO:0000256" key="2">
    <source>
        <dbReference type="ARBA" id="ARBA00022840"/>
    </source>
</evidence>
<dbReference type="Pfam" id="PF13597">
    <property type="entry name" value="NRDD"/>
    <property type="match status" value="1"/>
</dbReference>
<dbReference type="GO" id="GO:0009265">
    <property type="term" value="P:2'-deoxyribonucleotide biosynthetic process"/>
    <property type="evidence" value="ECO:0007669"/>
    <property type="project" value="TreeGrafter"/>
</dbReference>
<feature type="domain" description="ATP-cone" evidence="4">
    <location>
        <begin position="1"/>
        <end position="95"/>
    </location>
</feature>
<dbReference type="Pfam" id="PF03477">
    <property type="entry name" value="ATP-cone"/>
    <property type="match status" value="1"/>
</dbReference>
<dbReference type="GO" id="GO:0004748">
    <property type="term" value="F:ribonucleoside-diphosphate reductase activity, thioredoxin disulfide as acceptor"/>
    <property type="evidence" value="ECO:0007669"/>
    <property type="project" value="TreeGrafter"/>
</dbReference>
<dbReference type="PANTHER" id="PTHR21075:SF0">
    <property type="entry name" value="ANAEROBIC RIBONUCLEOSIDE-TRIPHOSPHATE REDUCTASE"/>
    <property type="match status" value="1"/>
</dbReference>
<accession>A0A0B5GYS8</accession>
<dbReference type="InterPro" id="IPR012833">
    <property type="entry name" value="NrdD"/>
</dbReference>